<accession>A0AAD4Q365</accession>
<evidence type="ECO:0000256" key="2">
    <source>
        <dbReference type="SAM" id="MobiDB-lite"/>
    </source>
</evidence>
<evidence type="ECO:0000259" key="3">
    <source>
        <dbReference type="PROSITE" id="PS50157"/>
    </source>
</evidence>
<feature type="region of interest" description="Disordered" evidence="2">
    <location>
        <begin position="758"/>
        <end position="783"/>
    </location>
</feature>
<sequence length="828" mass="94643">MATKKTRFDERSWTAPQRWPLFHAEVFDLKLEKDPSYMHLSSQPSPSSSITTTSPPSFDLCLPDVNLHRRFDVWNHLQLNSHIHHIPHIPQSQLYNHAYLKLPTQSGPDNLVLPRRAYADSGYDSRTSCADTQSVFSSSFESAPSPSVASSYNRWGDAPSSNPHQLNPGYTASQQAVESVVCKYCGWLGNTPSERSRKHEARHEKTYQCEALTCAVRFGTKNDLERHRKAVHRKTPLCGPSEVFRCFGTDCNCPRWKEWPRFDNFKAHLKRMHKDEDENELIRLAREWYETRKEGDVAESSSFPPPAISEGCIDGSRSLDIISDLQTSKNPSKDLEICPVLPEELGFASIQRPGSDEALPGHIEQSQTTAKFSNGTGTEHSYNSLSDVKLPGVQTVLNSAGNEEDSILTSTPPCEEQKGVLPSMRTFERGVALMKELYLHEVANNPEAQQSRVSYINNLSKHERTVLFDAAVSNIMKWQLSQHGSDVVRATGEVDSVGQSISSVKKDKEYSCQECEKSFQRKCELKKHRARHQKPFGCTFSDCYKSFGSKADWKRHENSQHFHRQSFRCSLPRGTHQECAKLYLREDDYKDHLTNDHGVVDAQDVSHQVSKNRIGRNGQSQYWCGFCRKIKILHKKGLDAWNERFDHIHKEHFNNNQRIEYWLPAGGHKVKGILKKEYEEKKRLEKRKNNHPAGYNNHDELGSEDSQSVNDYSSSAEDAESRSIPPRHSSVEISDSDTDYTSDKDVYPITRDEFQLIQQPKKRKAEVRVSESPEQEKRSRTAAQPNQDDKIFCCKCKDGPVLRWHGICPLWDCAHEFCPMCKVERVEC</sequence>
<organism evidence="4 5">
    <name type="scientific">Talaromyces proteolyticus</name>
    <dbReference type="NCBI Taxonomy" id="1131652"/>
    <lineage>
        <taxon>Eukaryota</taxon>
        <taxon>Fungi</taxon>
        <taxon>Dikarya</taxon>
        <taxon>Ascomycota</taxon>
        <taxon>Pezizomycotina</taxon>
        <taxon>Eurotiomycetes</taxon>
        <taxon>Eurotiomycetidae</taxon>
        <taxon>Eurotiales</taxon>
        <taxon>Trichocomaceae</taxon>
        <taxon>Talaromyces</taxon>
        <taxon>Talaromyces sect. Bacilispori</taxon>
    </lineage>
</organism>
<dbReference type="GO" id="GO:0008270">
    <property type="term" value="F:zinc ion binding"/>
    <property type="evidence" value="ECO:0007669"/>
    <property type="project" value="UniProtKB-KW"/>
</dbReference>
<feature type="domain" description="C2H2-type" evidence="3">
    <location>
        <begin position="510"/>
        <end position="532"/>
    </location>
</feature>
<dbReference type="Proteomes" id="UP001201262">
    <property type="component" value="Unassembled WGS sequence"/>
</dbReference>
<keyword evidence="5" id="KW-1185">Reference proteome</keyword>
<dbReference type="PROSITE" id="PS00028">
    <property type="entry name" value="ZINC_FINGER_C2H2_1"/>
    <property type="match status" value="3"/>
</dbReference>
<keyword evidence="1" id="KW-0863">Zinc-finger</keyword>
<feature type="compositionally biased region" description="Polar residues" evidence="2">
    <location>
        <begin position="704"/>
        <end position="716"/>
    </location>
</feature>
<gene>
    <name evidence="4" type="ORF">BGW36DRAFT_448101</name>
</gene>
<protein>
    <recommendedName>
        <fullName evidence="3">C2H2-type domain-containing protein</fullName>
    </recommendedName>
</protein>
<evidence type="ECO:0000313" key="4">
    <source>
        <dbReference type="EMBL" id="KAH8701122.1"/>
    </source>
</evidence>
<dbReference type="SUPFAM" id="SSF57667">
    <property type="entry name" value="beta-beta-alpha zinc fingers"/>
    <property type="match status" value="1"/>
</dbReference>
<feature type="region of interest" description="Disordered" evidence="2">
    <location>
        <begin position="684"/>
        <end position="744"/>
    </location>
</feature>
<dbReference type="PANTHER" id="PTHR46179">
    <property type="entry name" value="ZINC FINGER PROTEIN"/>
    <property type="match status" value="1"/>
</dbReference>
<keyword evidence="1" id="KW-0479">Metal-binding</keyword>
<comment type="caution">
    <text evidence="4">The sequence shown here is derived from an EMBL/GenBank/DDBJ whole genome shotgun (WGS) entry which is preliminary data.</text>
</comment>
<dbReference type="GeneID" id="70252034"/>
<keyword evidence="1" id="KW-0862">Zinc</keyword>
<dbReference type="GO" id="GO:0005634">
    <property type="term" value="C:nucleus"/>
    <property type="evidence" value="ECO:0007669"/>
    <property type="project" value="TreeGrafter"/>
</dbReference>
<name>A0AAD4Q365_9EURO</name>
<dbReference type="InterPro" id="IPR013087">
    <property type="entry name" value="Znf_C2H2_type"/>
</dbReference>
<evidence type="ECO:0000256" key="1">
    <source>
        <dbReference type="PROSITE-ProRule" id="PRU00042"/>
    </source>
</evidence>
<dbReference type="RefSeq" id="XP_046074828.1">
    <property type="nucleotide sequence ID" value="XM_046221747.1"/>
</dbReference>
<dbReference type="PANTHER" id="PTHR46179:SF19">
    <property type="entry name" value="C2H2 FINGER DOMAIN TRANSCRIPTION FACTOR (EUROFUNG)-RELATED"/>
    <property type="match status" value="1"/>
</dbReference>
<feature type="domain" description="C2H2-type" evidence="3">
    <location>
        <begin position="207"/>
        <end position="232"/>
    </location>
</feature>
<dbReference type="InterPro" id="IPR051061">
    <property type="entry name" value="Zinc_finger_trans_reg"/>
</dbReference>
<dbReference type="EMBL" id="JAJTJA010000004">
    <property type="protein sequence ID" value="KAH8701122.1"/>
    <property type="molecule type" value="Genomic_DNA"/>
</dbReference>
<dbReference type="InterPro" id="IPR036236">
    <property type="entry name" value="Znf_C2H2_sf"/>
</dbReference>
<dbReference type="Gene3D" id="3.30.160.60">
    <property type="entry name" value="Classic Zinc Finger"/>
    <property type="match status" value="2"/>
</dbReference>
<dbReference type="GO" id="GO:0006357">
    <property type="term" value="P:regulation of transcription by RNA polymerase II"/>
    <property type="evidence" value="ECO:0007669"/>
    <property type="project" value="TreeGrafter"/>
</dbReference>
<evidence type="ECO:0000313" key="5">
    <source>
        <dbReference type="Proteomes" id="UP001201262"/>
    </source>
</evidence>
<dbReference type="PROSITE" id="PS50157">
    <property type="entry name" value="ZINC_FINGER_C2H2_2"/>
    <property type="match status" value="3"/>
</dbReference>
<dbReference type="AlphaFoldDB" id="A0AAD4Q365"/>
<dbReference type="SMART" id="SM00355">
    <property type="entry name" value="ZnF_C2H2"/>
    <property type="match status" value="5"/>
</dbReference>
<reference evidence="4" key="1">
    <citation type="submission" date="2021-12" db="EMBL/GenBank/DDBJ databases">
        <title>Convergent genome expansion in fungi linked to evolution of root-endophyte symbiosis.</title>
        <authorList>
            <consortium name="DOE Joint Genome Institute"/>
            <person name="Ke Y.-H."/>
            <person name="Bonito G."/>
            <person name="Liao H.-L."/>
            <person name="Looney B."/>
            <person name="Rojas-Flechas A."/>
            <person name="Nash J."/>
            <person name="Hameed K."/>
            <person name="Schadt C."/>
            <person name="Martin F."/>
            <person name="Crous P.W."/>
            <person name="Miettinen O."/>
            <person name="Magnuson J.K."/>
            <person name="Labbe J."/>
            <person name="Jacobson D."/>
            <person name="Doktycz M.J."/>
            <person name="Veneault-Fourrey C."/>
            <person name="Kuo A."/>
            <person name="Mondo S."/>
            <person name="Calhoun S."/>
            <person name="Riley R."/>
            <person name="Ohm R."/>
            <person name="LaButti K."/>
            <person name="Andreopoulos B."/>
            <person name="Pangilinan J."/>
            <person name="Nolan M."/>
            <person name="Tritt A."/>
            <person name="Clum A."/>
            <person name="Lipzen A."/>
            <person name="Daum C."/>
            <person name="Barry K."/>
            <person name="Grigoriev I.V."/>
            <person name="Vilgalys R."/>
        </authorList>
    </citation>
    <scope>NUCLEOTIDE SEQUENCE</scope>
    <source>
        <strain evidence="4">PMI_201</strain>
    </source>
</reference>
<proteinExistence type="predicted"/>
<feature type="domain" description="C2H2-type" evidence="3">
    <location>
        <begin position="536"/>
        <end position="566"/>
    </location>
</feature>
<feature type="compositionally biased region" description="Basic and acidic residues" evidence="2">
    <location>
        <begin position="766"/>
        <end position="779"/>
    </location>
</feature>